<dbReference type="InterPro" id="IPR003960">
    <property type="entry name" value="ATPase_AAA_CS"/>
</dbReference>
<gene>
    <name evidence="6" type="ORF">TARUN_6745</name>
</gene>
<comment type="similarity">
    <text evidence="1">Belongs to the AAA ATPase family.</text>
</comment>
<dbReference type="FunFam" id="1.10.8.60:FF:000022">
    <property type="entry name" value="Fidgetin like 1"/>
    <property type="match status" value="1"/>
</dbReference>
<feature type="compositionally biased region" description="Polar residues" evidence="4">
    <location>
        <begin position="257"/>
        <end position="278"/>
    </location>
</feature>
<protein>
    <recommendedName>
        <fullName evidence="5">AAA+ ATPase domain-containing protein</fullName>
    </recommendedName>
</protein>
<sequence length="785" mass="85992">MLSNKDIAALQKTYDHSYLSCSTAVYYEGQGDESEATRHWRAALRRINEYYASASAPRVSQSYTDTDAALIDALKELELQCKERIDLLEALKLSRQDSLASPCGDDTISTAHASNSTNQGTGTIGQGTIPAVTYSELSRPAFSSRSSLDAMTSSEEVLRRIHSTPADSGQRAYSRPNLGTPDLPDTRSDKAARPPSPERHTMRTTLRSKKTNDRSAAARRSSRPAAEGPSKAATIAWSSSGSRDNLLRPFSVEGRSTKSSPTPRQSLERSSPISQKSMPSYDAKSPRTSPQKWNMVPSSDESRLPQPSVLSISAASSALTSSSTYQEPTISYQTLSKSEQNVTPRKPPLSEEMSYQSKRAGAKACTGSSTGIFGGQRDSSVSRSKRIGAESPLLFKYGKERGDRRRDNANPTSSTTSAYITEAASSNSKPELVNLDQTEASIGEEVDSTAREYTIDKMPNGMTKKSILKNLPPGIDEGAAEQILNEIVVHGDEVHWSDIAGLEVAKNSLRETVVYPFLRPDLFMGLREPARGMLLFGPPGTGKTMLARAVATESKSTFFSISASSLTSKYLGESEKLVRALFGLAKALAPSIIFVDEIDSLLSQRSDSGEHEATRRIKTEFLIQWSELQRAAAGREMTSTLNSRGDAQRVLVLAATNLPWAIDEAARRRFVRRQYIPLPEPKTRETQLRTLLQQQNHNLSDEDTERLVQLTDGFSGSDITALAKDAAMGPLRSLGEALLYMTKEEIRPIALSDFELSLKSIRPSVDQNGLREYEEWAEKFGERGG</sequence>
<reference evidence="6 7" key="1">
    <citation type="journal article" date="2018" name="PLoS Pathog.">
        <title>Evolution of structural diversity of trichothecenes, a family of toxins produced by plant pathogenic and entomopathogenic fungi.</title>
        <authorList>
            <person name="Proctor R.H."/>
            <person name="McCormick S.P."/>
            <person name="Kim H.S."/>
            <person name="Cardoza R.E."/>
            <person name="Stanley A.M."/>
            <person name="Lindo L."/>
            <person name="Kelly A."/>
            <person name="Brown D.W."/>
            <person name="Lee T."/>
            <person name="Vaughan M.M."/>
            <person name="Alexander N.J."/>
            <person name="Busman M."/>
            <person name="Gutierrez S."/>
        </authorList>
    </citation>
    <scope>NUCLEOTIDE SEQUENCE [LARGE SCALE GENOMIC DNA]</scope>
    <source>
        <strain evidence="6 7">IBT 40837</strain>
    </source>
</reference>
<dbReference type="Pfam" id="PF09336">
    <property type="entry name" value="Vps4_C"/>
    <property type="match status" value="1"/>
</dbReference>
<evidence type="ECO:0000313" key="6">
    <source>
        <dbReference type="EMBL" id="RFU75501.1"/>
    </source>
</evidence>
<feature type="compositionally biased region" description="Polar residues" evidence="4">
    <location>
        <begin position="366"/>
        <end position="382"/>
    </location>
</feature>
<dbReference type="Pfam" id="PF00004">
    <property type="entry name" value="AAA"/>
    <property type="match status" value="1"/>
</dbReference>
<feature type="compositionally biased region" description="Low complexity" evidence="4">
    <location>
        <begin position="214"/>
        <end position="226"/>
    </location>
</feature>
<dbReference type="InterPro" id="IPR050304">
    <property type="entry name" value="MT-severing_AAA_ATPase"/>
</dbReference>
<keyword evidence="2" id="KW-0547">Nucleotide-binding</keyword>
<evidence type="ECO:0000259" key="5">
    <source>
        <dbReference type="SMART" id="SM00382"/>
    </source>
</evidence>
<name>A0A395NHV7_TRIAR</name>
<dbReference type="InterPro" id="IPR003593">
    <property type="entry name" value="AAA+_ATPase"/>
</dbReference>
<dbReference type="Gene3D" id="3.40.50.300">
    <property type="entry name" value="P-loop containing nucleotide triphosphate hydrolases"/>
    <property type="match status" value="1"/>
</dbReference>
<dbReference type="InterPro" id="IPR003959">
    <property type="entry name" value="ATPase_AAA_core"/>
</dbReference>
<proteinExistence type="inferred from homology"/>
<feature type="compositionally biased region" description="Basic and acidic residues" evidence="4">
    <location>
        <begin position="184"/>
        <end position="201"/>
    </location>
</feature>
<dbReference type="CDD" id="cd19509">
    <property type="entry name" value="RecA-like_VPS4-like"/>
    <property type="match status" value="1"/>
</dbReference>
<dbReference type="AlphaFoldDB" id="A0A395NHV7"/>
<comment type="caution">
    <text evidence="6">The sequence shown here is derived from an EMBL/GenBank/DDBJ whole genome shotgun (WGS) entry which is preliminary data.</text>
</comment>
<feature type="domain" description="AAA+ ATPase" evidence="5">
    <location>
        <begin position="529"/>
        <end position="680"/>
    </location>
</feature>
<dbReference type="InterPro" id="IPR015415">
    <property type="entry name" value="Spast_Vps4_C"/>
</dbReference>
<dbReference type="GO" id="GO:0016887">
    <property type="term" value="F:ATP hydrolysis activity"/>
    <property type="evidence" value="ECO:0007669"/>
    <property type="project" value="InterPro"/>
</dbReference>
<feature type="compositionally biased region" description="Polar residues" evidence="4">
    <location>
        <begin position="332"/>
        <end position="343"/>
    </location>
</feature>
<dbReference type="STRING" id="490622.A0A395NHV7"/>
<keyword evidence="3" id="KW-0067">ATP-binding</keyword>
<dbReference type="InterPro" id="IPR027417">
    <property type="entry name" value="P-loop_NTPase"/>
</dbReference>
<feature type="compositionally biased region" description="Polar residues" evidence="4">
    <location>
        <begin position="409"/>
        <end position="431"/>
    </location>
</feature>
<evidence type="ECO:0000256" key="2">
    <source>
        <dbReference type="ARBA" id="ARBA00022741"/>
    </source>
</evidence>
<keyword evidence="7" id="KW-1185">Reference proteome</keyword>
<dbReference type="SMART" id="SM00382">
    <property type="entry name" value="AAA"/>
    <property type="match status" value="1"/>
</dbReference>
<dbReference type="SUPFAM" id="SSF52540">
    <property type="entry name" value="P-loop containing nucleoside triphosphate hydrolases"/>
    <property type="match status" value="1"/>
</dbReference>
<dbReference type="PANTHER" id="PTHR23074">
    <property type="entry name" value="AAA DOMAIN-CONTAINING"/>
    <property type="match status" value="1"/>
</dbReference>
<dbReference type="EMBL" id="PXOA01000432">
    <property type="protein sequence ID" value="RFU75501.1"/>
    <property type="molecule type" value="Genomic_DNA"/>
</dbReference>
<evidence type="ECO:0000256" key="4">
    <source>
        <dbReference type="SAM" id="MobiDB-lite"/>
    </source>
</evidence>
<dbReference type="FunFam" id="3.40.50.300:FF:000093">
    <property type="entry name" value="Fidgetin-like 1"/>
    <property type="match status" value="1"/>
</dbReference>
<organism evidence="6 7">
    <name type="scientific">Trichoderma arundinaceum</name>
    <dbReference type="NCBI Taxonomy" id="490622"/>
    <lineage>
        <taxon>Eukaryota</taxon>
        <taxon>Fungi</taxon>
        <taxon>Dikarya</taxon>
        <taxon>Ascomycota</taxon>
        <taxon>Pezizomycotina</taxon>
        <taxon>Sordariomycetes</taxon>
        <taxon>Hypocreomycetidae</taxon>
        <taxon>Hypocreales</taxon>
        <taxon>Hypocreaceae</taxon>
        <taxon>Trichoderma</taxon>
    </lineage>
</organism>
<dbReference type="Gene3D" id="1.10.8.60">
    <property type="match status" value="1"/>
</dbReference>
<dbReference type="Proteomes" id="UP000266272">
    <property type="component" value="Unassembled WGS sequence"/>
</dbReference>
<dbReference type="Pfam" id="PF17862">
    <property type="entry name" value="AAA_lid_3"/>
    <property type="match status" value="1"/>
</dbReference>
<dbReference type="PANTHER" id="PTHR23074:SF17">
    <property type="entry name" value="FIDGETIN-LIKE PROTEIN 1"/>
    <property type="match status" value="1"/>
</dbReference>
<feature type="region of interest" description="Disordered" evidence="4">
    <location>
        <begin position="162"/>
        <end position="306"/>
    </location>
</feature>
<evidence type="ECO:0000313" key="7">
    <source>
        <dbReference type="Proteomes" id="UP000266272"/>
    </source>
</evidence>
<dbReference type="OrthoDB" id="10251136at2759"/>
<dbReference type="GO" id="GO:0005524">
    <property type="term" value="F:ATP binding"/>
    <property type="evidence" value="ECO:0007669"/>
    <property type="project" value="UniProtKB-KW"/>
</dbReference>
<dbReference type="PROSITE" id="PS00674">
    <property type="entry name" value="AAA"/>
    <property type="match status" value="1"/>
</dbReference>
<evidence type="ECO:0000256" key="3">
    <source>
        <dbReference type="ARBA" id="ARBA00022840"/>
    </source>
</evidence>
<feature type="compositionally biased region" description="Polar residues" evidence="4">
    <location>
        <begin position="286"/>
        <end position="299"/>
    </location>
</feature>
<dbReference type="InterPro" id="IPR041569">
    <property type="entry name" value="AAA_lid_3"/>
</dbReference>
<evidence type="ECO:0000256" key="1">
    <source>
        <dbReference type="ARBA" id="ARBA00006914"/>
    </source>
</evidence>
<accession>A0A395NHV7</accession>
<feature type="region of interest" description="Disordered" evidence="4">
    <location>
        <begin position="332"/>
        <end position="431"/>
    </location>
</feature>
<feature type="compositionally biased region" description="Basic and acidic residues" evidence="4">
    <location>
        <begin position="397"/>
        <end position="408"/>
    </location>
</feature>